<proteinExistence type="predicted"/>
<dbReference type="Proteomes" id="UP000683360">
    <property type="component" value="Unassembled WGS sequence"/>
</dbReference>
<name>A0A8S3TGL2_MYTED</name>
<feature type="transmembrane region" description="Helical" evidence="2">
    <location>
        <begin position="67"/>
        <end position="84"/>
    </location>
</feature>
<comment type="caution">
    <text evidence="3">The sequence shown here is derived from an EMBL/GenBank/DDBJ whole genome shotgun (WGS) entry which is preliminary data.</text>
</comment>
<keyword evidence="2" id="KW-0812">Transmembrane</keyword>
<organism evidence="3 4">
    <name type="scientific">Mytilus edulis</name>
    <name type="common">Blue mussel</name>
    <dbReference type="NCBI Taxonomy" id="6550"/>
    <lineage>
        <taxon>Eukaryota</taxon>
        <taxon>Metazoa</taxon>
        <taxon>Spiralia</taxon>
        <taxon>Lophotrochozoa</taxon>
        <taxon>Mollusca</taxon>
        <taxon>Bivalvia</taxon>
        <taxon>Autobranchia</taxon>
        <taxon>Pteriomorphia</taxon>
        <taxon>Mytilida</taxon>
        <taxon>Mytiloidea</taxon>
        <taxon>Mytilidae</taxon>
        <taxon>Mytilinae</taxon>
        <taxon>Mytilus</taxon>
    </lineage>
</organism>
<evidence type="ECO:0000313" key="3">
    <source>
        <dbReference type="EMBL" id="CAG2230726.1"/>
    </source>
</evidence>
<dbReference type="EMBL" id="CAJPWZ010002098">
    <property type="protein sequence ID" value="CAG2230726.1"/>
    <property type="molecule type" value="Genomic_DNA"/>
</dbReference>
<keyword evidence="2" id="KW-0472">Membrane</keyword>
<keyword evidence="2" id="KW-1133">Transmembrane helix</keyword>
<reference evidence="3" key="1">
    <citation type="submission" date="2021-03" db="EMBL/GenBank/DDBJ databases">
        <authorList>
            <person name="Bekaert M."/>
        </authorList>
    </citation>
    <scope>NUCLEOTIDE SEQUENCE</scope>
</reference>
<evidence type="ECO:0000256" key="1">
    <source>
        <dbReference type="SAM" id="MobiDB-lite"/>
    </source>
</evidence>
<evidence type="ECO:0000256" key="2">
    <source>
        <dbReference type="SAM" id="Phobius"/>
    </source>
</evidence>
<gene>
    <name evidence="3" type="ORF">MEDL_43531</name>
</gene>
<evidence type="ECO:0000313" key="4">
    <source>
        <dbReference type="Proteomes" id="UP000683360"/>
    </source>
</evidence>
<accession>A0A8S3TGL2</accession>
<keyword evidence="4" id="KW-1185">Reference proteome</keyword>
<feature type="transmembrane region" description="Helical" evidence="2">
    <location>
        <begin position="96"/>
        <end position="118"/>
    </location>
</feature>
<sequence length="167" mass="19269">MLGWRTLHRTNDIKLLDHTRINRYISVVYVVVHSEFSFEVQREWEMHRKYSENKDLAVELTNIKQSGYKMFATMCFMTGAYIIYLSCSQSPLTESLSYLLVLVMFSRGIIVAVFMCFLEEHCKCWDGVYAVEGSTTTDSESLSSRNSSHPSHYGHHTVLPNHGIISM</sequence>
<protein>
    <submittedName>
        <fullName evidence="3">Uncharacterized protein</fullName>
    </submittedName>
</protein>
<feature type="region of interest" description="Disordered" evidence="1">
    <location>
        <begin position="139"/>
        <end position="167"/>
    </location>
</feature>
<dbReference type="AlphaFoldDB" id="A0A8S3TGL2"/>
<feature type="compositionally biased region" description="Low complexity" evidence="1">
    <location>
        <begin position="139"/>
        <end position="151"/>
    </location>
</feature>